<dbReference type="AlphaFoldDB" id="A0A8J7MEH6"/>
<dbReference type="InterPro" id="IPR025991">
    <property type="entry name" value="Chemoreceptor_zinc-bind_dom"/>
</dbReference>
<feature type="domain" description="Chemoreceptor zinc-binding" evidence="1">
    <location>
        <begin position="29"/>
        <end position="93"/>
    </location>
</feature>
<evidence type="ECO:0000259" key="1">
    <source>
        <dbReference type="Pfam" id="PF13682"/>
    </source>
</evidence>
<organism evidence="2 3">
    <name type="scientific">Persicirhabdus sediminis</name>
    <dbReference type="NCBI Taxonomy" id="454144"/>
    <lineage>
        <taxon>Bacteria</taxon>
        <taxon>Pseudomonadati</taxon>
        <taxon>Verrucomicrobiota</taxon>
        <taxon>Verrucomicrobiia</taxon>
        <taxon>Verrucomicrobiales</taxon>
        <taxon>Verrucomicrobiaceae</taxon>
        <taxon>Persicirhabdus</taxon>
    </lineage>
</organism>
<name>A0A8J7MEH6_9BACT</name>
<comment type="caution">
    <text evidence="2">The sequence shown here is derived from an EMBL/GenBank/DDBJ whole genome shotgun (WGS) entry which is preliminary data.</text>
</comment>
<proteinExistence type="predicted"/>
<gene>
    <name evidence="2" type="ORF">JIN82_14870</name>
</gene>
<dbReference type="EMBL" id="JAENIM010000045">
    <property type="protein sequence ID" value="MBK1792444.1"/>
    <property type="molecule type" value="Genomic_DNA"/>
</dbReference>
<dbReference type="Gene3D" id="1.20.120.30">
    <property type="entry name" value="Aspartate receptor, ligand-binding domain"/>
    <property type="match status" value="1"/>
</dbReference>
<dbReference type="Pfam" id="PF13682">
    <property type="entry name" value="CZB"/>
    <property type="match status" value="1"/>
</dbReference>
<reference evidence="2" key="1">
    <citation type="submission" date="2021-01" db="EMBL/GenBank/DDBJ databases">
        <title>Modified the classification status of verrucomicrobia.</title>
        <authorList>
            <person name="Feng X."/>
        </authorList>
    </citation>
    <scope>NUCLEOTIDE SEQUENCE</scope>
    <source>
        <strain evidence="2">_KCTC 22039</strain>
    </source>
</reference>
<dbReference type="RefSeq" id="WP_200312455.1">
    <property type="nucleotide sequence ID" value="NZ_JAENIM010000045.1"/>
</dbReference>
<evidence type="ECO:0000313" key="2">
    <source>
        <dbReference type="EMBL" id="MBK1792444.1"/>
    </source>
</evidence>
<evidence type="ECO:0000313" key="3">
    <source>
        <dbReference type="Proteomes" id="UP000624703"/>
    </source>
</evidence>
<sequence>MNDNEILEQLQANKVAQILAQIRSAKAAHIQWRTNAQALLSGITISQDLVPLAHTDCKFGKWYHGEGAVLSQLESYRTIATPHEMLHTIYMQIYNLQAQEAQRSTIYKFLRPGSKAECEKMSQKLMQDLTNVSETLLSALTILESEVQSAGANL</sequence>
<dbReference type="Proteomes" id="UP000624703">
    <property type="component" value="Unassembled WGS sequence"/>
</dbReference>
<protein>
    <submittedName>
        <fullName evidence="2">CZB domain-containing protein</fullName>
    </submittedName>
</protein>
<keyword evidence="3" id="KW-1185">Reference proteome</keyword>
<accession>A0A8J7MEH6</accession>